<accession>A0A1D7ZUQ9</accession>
<dbReference type="PANTHER" id="PTHR30508">
    <property type="entry name" value="FES CLUSTER ASSEMBLY PROTEIN SUF"/>
    <property type="match status" value="1"/>
</dbReference>
<dbReference type="NCBIfam" id="TIGR01981">
    <property type="entry name" value="sufD"/>
    <property type="match status" value="1"/>
</dbReference>
<comment type="similarity">
    <text evidence="1">Belongs to the iron-sulfur cluster assembly SufBD family.</text>
</comment>
<dbReference type="InterPro" id="IPR045595">
    <property type="entry name" value="SufBD_N"/>
</dbReference>
<feature type="domain" description="SUF system FeS cluster assembly SufBD core" evidence="2">
    <location>
        <begin position="172"/>
        <end position="400"/>
    </location>
</feature>
<evidence type="ECO:0000259" key="2">
    <source>
        <dbReference type="Pfam" id="PF01458"/>
    </source>
</evidence>
<dbReference type="InterPro" id="IPR000825">
    <property type="entry name" value="SUF_FeS_clus_asmbl_SufBD_core"/>
</dbReference>
<dbReference type="Pfam" id="PF01458">
    <property type="entry name" value="SUFBD_core"/>
    <property type="match status" value="1"/>
</dbReference>
<organism evidence="4 5">
    <name type="scientific">Limosilactobacillus fermentum</name>
    <name type="common">Lactobacillus fermentum</name>
    <dbReference type="NCBI Taxonomy" id="1613"/>
    <lineage>
        <taxon>Bacteria</taxon>
        <taxon>Bacillati</taxon>
        <taxon>Bacillota</taxon>
        <taxon>Bacilli</taxon>
        <taxon>Lactobacillales</taxon>
        <taxon>Lactobacillaceae</taxon>
        <taxon>Limosilactobacillus</taxon>
    </lineage>
</organism>
<dbReference type="RefSeq" id="WP_069775593.1">
    <property type="nucleotide sequence ID" value="NZ_CALYNG010000013.1"/>
</dbReference>
<protein>
    <submittedName>
        <fullName evidence="4">Iron-sulfur ABC superfamily ATP binding cassette transporter, membrane protein</fullName>
    </submittedName>
</protein>
<evidence type="ECO:0000259" key="3">
    <source>
        <dbReference type="Pfam" id="PF19295"/>
    </source>
</evidence>
<proteinExistence type="inferred from homology"/>
<dbReference type="InterPro" id="IPR055346">
    <property type="entry name" value="Fe-S_cluster_assembly_SufBD"/>
</dbReference>
<evidence type="ECO:0000256" key="1">
    <source>
        <dbReference type="ARBA" id="ARBA00043967"/>
    </source>
</evidence>
<evidence type="ECO:0000313" key="4">
    <source>
        <dbReference type="EMBL" id="AOR73581.1"/>
    </source>
</evidence>
<dbReference type="EMBL" id="CP017151">
    <property type="protein sequence ID" value="AOR73581.1"/>
    <property type="molecule type" value="Genomic_DNA"/>
</dbReference>
<dbReference type="InterPro" id="IPR037284">
    <property type="entry name" value="SUF_FeS_clus_asmbl_SufBD_sf"/>
</dbReference>
<dbReference type="InterPro" id="IPR011542">
    <property type="entry name" value="SUF_FeS_clus_asmbl_SufD"/>
</dbReference>
<reference evidence="4 5" key="1">
    <citation type="submission" date="2016-09" db="EMBL/GenBank/DDBJ databases">
        <title>Genome Sequence of the Lactobacillus fermentum strain NCC2970 (CNCM I-5068).</title>
        <authorList>
            <person name="Barretto C."/>
            <person name="Ngom-Bru C."/>
            <person name="Genevaz A."/>
            <person name="Fournier C."/>
            <person name="Moine D."/>
            <person name="Kassam M."/>
            <person name="Iltis A."/>
            <person name="Sagory-Zalkind P."/>
            <person name="Faucherand G."/>
            <person name="Descombes P."/>
            <person name="Duboux S."/>
        </authorList>
    </citation>
    <scope>NUCLEOTIDE SEQUENCE [LARGE SCALE GENOMIC DNA]</scope>
    <source>
        <strain evidence="4 5">NCC2970</strain>
    </source>
</reference>
<dbReference type="GO" id="GO:0016226">
    <property type="term" value="P:iron-sulfur cluster assembly"/>
    <property type="evidence" value="ECO:0007669"/>
    <property type="project" value="InterPro"/>
</dbReference>
<gene>
    <name evidence="4" type="ORF">LACFE_CDS0100</name>
</gene>
<name>A0A1D7ZUQ9_LIMFE</name>
<dbReference type="AlphaFoldDB" id="A0A1D7ZUQ9"/>
<dbReference type="PATRIC" id="fig|1613.112.peg.108"/>
<sequence>MTLDVQTIADQIEEVSHQHGEPYTLLDRRLEALQLMADQKMPTIPRYHFEDWPLLSDQPLAFEDSDPHLAEGLLDSDPDVIRIVQVGQTTTEVQLPEELRQQGVILTDIFSAARIHPRLIERFLMNRVVKPGENKMTAAHLAFLNAGVFLYVPKGVEIDTPIEAEIIQDATKDQPLNSHLLIVAEAQSKIHFLQHLQTVGERSVPANMMVEIVAQEGSNVAFSSLDELGPNTHVYFKRRANIGRDAHVEWAVGLMNDGNTLGDMDSELIGQGGYADAKAIAVTTGSQLMAVNNRVTNRGKKTTGLINQRGVLLEKSELIFNGIGQIVHGAHGAKADQQNRVLMMSGDAHGDANPILLIDENDVVAGHAASVGPVDPEQMYYLMSRGIDRATAERMVIRGFLGSVLTAIPAKNVRDKLVAVLERKLADGQKY</sequence>
<dbReference type="Proteomes" id="UP000094714">
    <property type="component" value="Chromosome"/>
</dbReference>
<dbReference type="SUPFAM" id="SSF101960">
    <property type="entry name" value="Stabilizer of iron transporter SufD"/>
    <property type="match status" value="1"/>
</dbReference>
<evidence type="ECO:0000313" key="5">
    <source>
        <dbReference type="Proteomes" id="UP000094714"/>
    </source>
</evidence>
<dbReference type="PANTHER" id="PTHR30508:SF1">
    <property type="entry name" value="UPF0051 PROTEIN ABCI8, CHLOROPLASTIC-RELATED"/>
    <property type="match status" value="1"/>
</dbReference>
<feature type="domain" description="SUF system FeS cluster assembly SufBD N-terminal" evidence="3">
    <location>
        <begin position="93"/>
        <end position="162"/>
    </location>
</feature>
<dbReference type="Pfam" id="PF19295">
    <property type="entry name" value="SufBD_N"/>
    <property type="match status" value="1"/>
</dbReference>